<dbReference type="AlphaFoldDB" id="A0A218W822"/>
<evidence type="ECO:0000313" key="2">
    <source>
        <dbReference type="EMBL" id="PKI73385.1"/>
    </source>
</evidence>
<dbReference type="EMBL" id="PGOL01000277">
    <property type="protein sequence ID" value="PKI73385.1"/>
    <property type="molecule type" value="Genomic_DNA"/>
</dbReference>
<proteinExistence type="predicted"/>
<gene>
    <name evidence="1" type="ORF">CDL15_Pgr025211</name>
    <name evidence="2" type="ORF">CRG98_006323</name>
</gene>
<evidence type="ECO:0000313" key="3">
    <source>
        <dbReference type="Proteomes" id="UP000197138"/>
    </source>
</evidence>
<organism evidence="1 3">
    <name type="scientific">Punica granatum</name>
    <name type="common">Pomegranate</name>
    <dbReference type="NCBI Taxonomy" id="22663"/>
    <lineage>
        <taxon>Eukaryota</taxon>
        <taxon>Viridiplantae</taxon>
        <taxon>Streptophyta</taxon>
        <taxon>Embryophyta</taxon>
        <taxon>Tracheophyta</taxon>
        <taxon>Spermatophyta</taxon>
        <taxon>Magnoliopsida</taxon>
        <taxon>eudicotyledons</taxon>
        <taxon>Gunneridae</taxon>
        <taxon>Pentapetalae</taxon>
        <taxon>rosids</taxon>
        <taxon>malvids</taxon>
        <taxon>Myrtales</taxon>
        <taxon>Lythraceae</taxon>
        <taxon>Punica</taxon>
    </lineage>
</organism>
<reference evidence="3" key="1">
    <citation type="journal article" date="2017" name="Plant J.">
        <title>The pomegranate (Punica granatum L.) genome and the genomics of punicalagin biosynthesis.</title>
        <authorList>
            <person name="Qin G."/>
            <person name="Xu C."/>
            <person name="Ming R."/>
            <person name="Tang H."/>
            <person name="Guyot R."/>
            <person name="Kramer E.M."/>
            <person name="Hu Y."/>
            <person name="Yi X."/>
            <person name="Qi Y."/>
            <person name="Xu X."/>
            <person name="Gao Z."/>
            <person name="Pan H."/>
            <person name="Jian J."/>
            <person name="Tian Y."/>
            <person name="Yue Z."/>
            <person name="Xu Y."/>
        </authorList>
    </citation>
    <scope>NUCLEOTIDE SEQUENCE [LARGE SCALE GENOMIC DNA]</scope>
    <source>
        <strain evidence="3">cv. Dabenzi</strain>
    </source>
</reference>
<evidence type="ECO:0000313" key="1">
    <source>
        <dbReference type="EMBL" id="OWM69024.1"/>
    </source>
</evidence>
<reference evidence="1" key="2">
    <citation type="submission" date="2017-06" db="EMBL/GenBank/DDBJ databases">
        <title>The pomegranate genome and the genomics of punicalagin biosynthesis.</title>
        <authorList>
            <person name="Xu C."/>
        </authorList>
    </citation>
    <scope>NUCLEOTIDE SEQUENCE [LARGE SCALE GENOMIC DNA]</scope>
    <source>
        <tissue evidence="1">Fresh leaf</tissue>
    </source>
</reference>
<comment type="caution">
    <text evidence="1">The sequence shown here is derived from an EMBL/GenBank/DDBJ whole genome shotgun (WGS) entry which is preliminary data.</text>
</comment>
<dbReference type="Proteomes" id="UP000233551">
    <property type="component" value="Unassembled WGS sequence"/>
</dbReference>
<dbReference type="EMBL" id="MTKT01004939">
    <property type="protein sequence ID" value="OWM69024.1"/>
    <property type="molecule type" value="Genomic_DNA"/>
</dbReference>
<keyword evidence="4" id="KW-1185">Reference proteome</keyword>
<reference evidence="2 4" key="3">
    <citation type="submission" date="2017-11" db="EMBL/GenBank/DDBJ databases">
        <title>De-novo sequencing of pomegranate (Punica granatum L.) genome.</title>
        <authorList>
            <person name="Akparov Z."/>
            <person name="Amiraslanov A."/>
            <person name="Hajiyeva S."/>
            <person name="Abbasov M."/>
            <person name="Kaur K."/>
            <person name="Hamwieh A."/>
            <person name="Solovyev V."/>
            <person name="Salamov A."/>
            <person name="Braich B."/>
            <person name="Kosarev P."/>
            <person name="Mahmoud A."/>
            <person name="Hajiyev E."/>
            <person name="Babayeva S."/>
            <person name="Izzatullayeva V."/>
            <person name="Mammadov A."/>
            <person name="Mammadov A."/>
            <person name="Sharifova S."/>
            <person name="Ojaghi J."/>
            <person name="Eynullazada K."/>
            <person name="Bayramov B."/>
            <person name="Abdulazimova A."/>
            <person name="Shahmuradov I."/>
        </authorList>
    </citation>
    <scope>NUCLEOTIDE SEQUENCE [LARGE SCALE GENOMIC DNA]</scope>
    <source>
        <strain evidence="2">AG2017</strain>
        <strain evidence="4">cv. AG2017</strain>
        <tissue evidence="2">Leaf</tissue>
    </source>
</reference>
<name>A0A218W822_PUNGR</name>
<sequence>MDLDEWKLLPINGFLDFEEDCEKKVLLAKSVAAADSTMTMFDVDLDYLRCPSPRSRLSSPSQLVPVRIQLNSPLVENCPWGER</sequence>
<protein>
    <submittedName>
        <fullName evidence="1">Uncharacterized protein</fullName>
    </submittedName>
</protein>
<accession>A0A218W822</accession>
<dbReference type="Proteomes" id="UP000197138">
    <property type="component" value="Unassembled WGS sequence"/>
</dbReference>
<evidence type="ECO:0000313" key="4">
    <source>
        <dbReference type="Proteomes" id="UP000233551"/>
    </source>
</evidence>